<protein>
    <recommendedName>
        <fullName evidence="3">Nuclear transport factor 2 family protein</fullName>
    </recommendedName>
</protein>
<evidence type="ECO:0000313" key="2">
    <source>
        <dbReference type="Proteomes" id="UP001146120"/>
    </source>
</evidence>
<keyword evidence="2" id="KW-1185">Reference proteome</keyword>
<gene>
    <name evidence="1" type="ORF">N0F65_009566</name>
</gene>
<comment type="caution">
    <text evidence="1">The sequence shown here is derived from an EMBL/GenBank/DDBJ whole genome shotgun (WGS) entry which is preliminary data.</text>
</comment>
<evidence type="ECO:0000313" key="1">
    <source>
        <dbReference type="EMBL" id="DAZ96167.1"/>
    </source>
</evidence>
<proteinExistence type="predicted"/>
<reference evidence="1" key="2">
    <citation type="journal article" date="2023" name="Microbiol Resour">
        <title>Decontamination and Annotation of the Draft Genome Sequence of the Oomycete Lagenidium giganteum ARSEF 373.</title>
        <authorList>
            <person name="Morgan W.R."/>
            <person name="Tartar A."/>
        </authorList>
    </citation>
    <scope>NUCLEOTIDE SEQUENCE</scope>
    <source>
        <strain evidence="1">ARSEF 373</strain>
    </source>
</reference>
<dbReference type="Gene3D" id="3.10.450.50">
    <property type="match status" value="1"/>
</dbReference>
<dbReference type="InterPro" id="IPR032710">
    <property type="entry name" value="NTF2-like_dom_sf"/>
</dbReference>
<dbReference type="Proteomes" id="UP001146120">
    <property type="component" value="Unassembled WGS sequence"/>
</dbReference>
<dbReference type="SUPFAM" id="SSF54427">
    <property type="entry name" value="NTF2-like"/>
    <property type="match status" value="1"/>
</dbReference>
<name>A0AAV2YNE6_9STRA</name>
<evidence type="ECO:0008006" key="3">
    <source>
        <dbReference type="Google" id="ProtNLM"/>
    </source>
</evidence>
<sequence length="113" mass="12913">MELDTLTNEHVEIVAKYFASRLEKKTAELLELVSEDIESHSARDGTYKGKESFKKYIEKVKPEGKWENPVLSEDNRTVIMRGVVKILFVSVTVKSAFTFNKDNKICKINTSKA</sequence>
<reference evidence="1" key="1">
    <citation type="submission" date="2022-11" db="EMBL/GenBank/DDBJ databases">
        <authorList>
            <person name="Morgan W.R."/>
            <person name="Tartar A."/>
        </authorList>
    </citation>
    <scope>NUCLEOTIDE SEQUENCE</scope>
    <source>
        <strain evidence="1">ARSEF 373</strain>
    </source>
</reference>
<organism evidence="1 2">
    <name type="scientific">Lagenidium giganteum</name>
    <dbReference type="NCBI Taxonomy" id="4803"/>
    <lineage>
        <taxon>Eukaryota</taxon>
        <taxon>Sar</taxon>
        <taxon>Stramenopiles</taxon>
        <taxon>Oomycota</taxon>
        <taxon>Peronosporomycetes</taxon>
        <taxon>Pythiales</taxon>
        <taxon>Pythiaceae</taxon>
    </lineage>
</organism>
<dbReference type="AlphaFoldDB" id="A0AAV2YNE6"/>
<accession>A0AAV2YNE6</accession>
<dbReference type="EMBL" id="DAKRPA010000176">
    <property type="protein sequence ID" value="DAZ96167.1"/>
    <property type="molecule type" value="Genomic_DNA"/>
</dbReference>